<evidence type="ECO:0000313" key="1">
    <source>
        <dbReference type="EMBL" id="CAG7731493.1"/>
    </source>
</evidence>
<protein>
    <submittedName>
        <fullName evidence="1">Uncharacterized protein</fullName>
    </submittedName>
</protein>
<comment type="caution">
    <text evidence="1">The sequence shown here is derived from an EMBL/GenBank/DDBJ whole genome shotgun (WGS) entry which is preliminary data.</text>
</comment>
<feature type="non-terminal residue" evidence="1">
    <location>
        <position position="47"/>
    </location>
</feature>
<dbReference type="AlphaFoldDB" id="A0A8J2NYQ1"/>
<reference evidence="1" key="1">
    <citation type="submission" date="2021-06" db="EMBL/GenBank/DDBJ databases">
        <authorList>
            <person name="Hodson N. C."/>
            <person name="Mongue J. A."/>
            <person name="Jaron S. K."/>
        </authorList>
    </citation>
    <scope>NUCLEOTIDE SEQUENCE</scope>
</reference>
<organism evidence="1 2">
    <name type="scientific">Allacma fusca</name>
    <dbReference type="NCBI Taxonomy" id="39272"/>
    <lineage>
        <taxon>Eukaryota</taxon>
        <taxon>Metazoa</taxon>
        <taxon>Ecdysozoa</taxon>
        <taxon>Arthropoda</taxon>
        <taxon>Hexapoda</taxon>
        <taxon>Collembola</taxon>
        <taxon>Symphypleona</taxon>
        <taxon>Sminthuridae</taxon>
        <taxon>Allacma</taxon>
    </lineage>
</organism>
<dbReference type="Proteomes" id="UP000708208">
    <property type="component" value="Unassembled WGS sequence"/>
</dbReference>
<proteinExistence type="predicted"/>
<gene>
    <name evidence="1" type="ORF">AFUS01_LOCUS20080</name>
</gene>
<sequence length="47" mass="5427">LIQQGYAPFIASHHSGIKNPSRNDKFLFPSEKLERQSVWEDLMQVSP</sequence>
<accession>A0A8J2NYQ1</accession>
<name>A0A8J2NYQ1_9HEXA</name>
<evidence type="ECO:0000313" key="2">
    <source>
        <dbReference type="Proteomes" id="UP000708208"/>
    </source>
</evidence>
<dbReference type="EMBL" id="CAJVCH010213739">
    <property type="protein sequence ID" value="CAG7731493.1"/>
    <property type="molecule type" value="Genomic_DNA"/>
</dbReference>
<keyword evidence="2" id="KW-1185">Reference proteome</keyword>